<dbReference type="OrthoDB" id="6740508at2759"/>
<dbReference type="AlphaFoldDB" id="A0A6G0VZ03"/>
<evidence type="ECO:0000313" key="2">
    <source>
        <dbReference type="EMBL" id="KAF0714741.1"/>
    </source>
</evidence>
<organism evidence="2 3">
    <name type="scientific">Aphis craccivora</name>
    <name type="common">Cowpea aphid</name>
    <dbReference type="NCBI Taxonomy" id="307492"/>
    <lineage>
        <taxon>Eukaryota</taxon>
        <taxon>Metazoa</taxon>
        <taxon>Ecdysozoa</taxon>
        <taxon>Arthropoda</taxon>
        <taxon>Hexapoda</taxon>
        <taxon>Insecta</taxon>
        <taxon>Pterygota</taxon>
        <taxon>Neoptera</taxon>
        <taxon>Paraneoptera</taxon>
        <taxon>Hemiptera</taxon>
        <taxon>Sternorrhyncha</taxon>
        <taxon>Aphidomorpha</taxon>
        <taxon>Aphidoidea</taxon>
        <taxon>Aphididae</taxon>
        <taxon>Aphidini</taxon>
        <taxon>Aphis</taxon>
        <taxon>Aphis</taxon>
    </lineage>
</organism>
<dbReference type="InterPro" id="IPR029526">
    <property type="entry name" value="PGBD"/>
</dbReference>
<proteinExistence type="predicted"/>
<feature type="non-terminal residue" evidence="2">
    <location>
        <position position="70"/>
    </location>
</feature>
<dbReference type="Pfam" id="PF13843">
    <property type="entry name" value="DDE_Tnp_1_7"/>
    <property type="match status" value="1"/>
</dbReference>
<keyword evidence="3" id="KW-1185">Reference proteome</keyword>
<name>A0A6G0VZ03_APHCR</name>
<protein>
    <submittedName>
        <fullName evidence="2">PiggyBac transposable element-derived protein 4-like</fullName>
    </submittedName>
</protein>
<reference evidence="2 3" key="1">
    <citation type="submission" date="2019-08" db="EMBL/GenBank/DDBJ databases">
        <title>Whole genome of Aphis craccivora.</title>
        <authorList>
            <person name="Voronova N.V."/>
            <person name="Shulinski R.S."/>
            <person name="Bandarenka Y.V."/>
            <person name="Zhorov D.G."/>
            <person name="Warner D."/>
        </authorList>
    </citation>
    <scope>NUCLEOTIDE SEQUENCE [LARGE SCALE GENOMIC DNA]</scope>
    <source>
        <strain evidence="2">180601</strain>
        <tissue evidence="2">Whole Body</tissue>
    </source>
</reference>
<dbReference type="PANTHER" id="PTHR46599:SF3">
    <property type="entry name" value="PIGGYBAC TRANSPOSABLE ELEMENT-DERIVED PROTEIN 4"/>
    <property type="match status" value="1"/>
</dbReference>
<dbReference type="Proteomes" id="UP000478052">
    <property type="component" value="Unassembled WGS sequence"/>
</dbReference>
<dbReference type="PANTHER" id="PTHR46599">
    <property type="entry name" value="PIGGYBAC TRANSPOSABLE ELEMENT-DERIVED PROTEIN 4"/>
    <property type="match status" value="1"/>
</dbReference>
<feature type="domain" description="PiggyBac transposable element-derived protein" evidence="1">
    <location>
        <begin position="1"/>
        <end position="56"/>
    </location>
</feature>
<evidence type="ECO:0000259" key="1">
    <source>
        <dbReference type="Pfam" id="PF13843"/>
    </source>
</evidence>
<sequence length="70" mass="8478">MGRDRYLLIMRNLHFSDNSVDSNESDRLFKIRHLIDYFNNKMNNVYYPGKELSLDNKRYKYGIKLLMLGE</sequence>
<evidence type="ECO:0000313" key="3">
    <source>
        <dbReference type="Proteomes" id="UP000478052"/>
    </source>
</evidence>
<accession>A0A6G0VZ03</accession>
<dbReference type="EMBL" id="VUJU01010332">
    <property type="protein sequence ID" value="KAF0714741.1"/>
    <property type="molecule type" value="Genomic_DNA"/>
</dbReference>
<comment type="caution">
    <text evidence="2">The sequence shown here is derived from an EMBL/GenBank/DDBJ whole genome shotgun (WGS) entry which is preliminary data.</text>
</comment>
<gene>
    <name evidence="2" type="ORF">FWK35_00027899</name>
</gene>